<dbReference type="Proteomes" id="UP001144280">
    <property type="component" value="Unassembled WGS sequence"/>
</dbReference>
<proteinExistence type="predicted"/>
<dbReference type="RefSeq" id="WP_281905974.1">
    <property type="nucleotide sequence ID" value="NZ_BSDI01000091.1"/>
</dbReference>
<evidence type="ECO:0000313" key="1">
    <source>
        <dbReference type="EMBL" id="GLI03627.1"/>
    </source>
</evidence>
<protein>
    <submittedName>
        <fullName evidence="1">Uncharacterized protein</fullName>
    </submittedName>
</protein>
<name>A0ABQ5RCG6_9ACTN</name>
<keyword evidence="2" id="KW-1185">Reference proteome</keyword>
<accession>A0ABQ5RCG6</accession>
<evidence type="ECO:0000313" key="2">
    <source>
        <dbReference type="Proteomes" id="UP001144280"/>
    </source>
</evidence>
<reference evidence="1" key="1">
    <citation type="submission" date="2022-12" db="EMBL/GenBank/DDBJ databases">
        <title>New Phytohabitans aurantiacus sp. RD004123 nov., an actinomycete isolated from soil.</title>
        <authorList>
            <person name="Triningsih D.W."/>
            <person name="Harunari E."/>
            <person name="Igarashi Y."/>
        </authorList>
    </citation>
    <scope>NUCLEOTIDE SEQUENCE</scope>
    <source>
        <strain evidence="1">RD004123</strain>
    </source>
</reference>
<organism evidence="1 2">
    <name type="scientific">Phytohabitans aurantiacus</name>
    <dbReference type="NCBI Taxonomy" id="3016789"/>
    <lineage>
        <taxon>Bacteria</taxon>
        <taxon>Bacillati</taxon>
        <taxon>Actinomycetota</taxon>
        <taxon>Actinomycetes</taxon>
        <taxon>Micromonosporales</taxon>
        <taxon>Micromonosporaceae</taxon>
    </lineage>
</organism>
<sequence length="157" mass="16308">MSSTWRHLPTTARAVAVTASDAVAAAQEQDRDGLQAAVDPLAAAEGSGLVLGTVVRMLLEETHPDGLGGDDVRGIIERCTRAAAVWEPAVDPHVLLVLLAGALGVHDPDEQAPRPAPESLARHAALLVAHLLASTSSPLATYLAAAFAEIERTESQD</sequence>
<dbReference type="EMBL" id="BSDI01000091">
    <property type="protein sequence ID" value="GLI03627.1"/>
    <property type="molecule type" value="Genomic_DNA"/>
</dbReference>
<gene>
    <name evidence="1" type="ORF">Pa4123_89050</name>
</gene>
<comment type="caution">
    <text evidence="1">The sequence shown here is derived from an EMBL/GenBank/DDBJ whole genome shotgun (WGS) entry which is preliminary data.</text>
</comment>